<feature type="chain" id="PRO_5045254775" evidence="2">
    <location>
        <begin position="28"/>
        <end position="173"/>
    </location>
</feature>
<keyword evidence="2" id="KW-0732">Signal</keyword>
<keyword evidence="4" id="KW-1185">Reference proteome</keyword>
<evidence type="ECO:0000313" key="4">
    <source>
        <dbReference type="Proteomes" id="UP001333996"/>
    </source>
</evidence>
<gene>
    <name evidence="3" type="ORF">VXC91_12275</name>
</gene>
<evidence type="ECO:0000256" key="1">
    <source>
        <dbReference type="SAM" id="MobiDB-lite"/>
    </source>
</evidence>
<comment type="caution">
    <text evidence="3">The sequence shown here is derived from an EMBL/GenBank/DDBJ whole genome shotgun (WGS) entry which is preliminary data.</text>
</comment>
<dbReference type="RefSeq" id="WP_329507171.1">
    <property type="nucleotide sequence ID" value="NZ_BAAAYZ010000296.1"/>
</dbReference>
<protein>
    <submittedName>
        <fullName evidence="3">Uncharacterized protein</fullName>
    </submittedName>
</protein>
<sequence length="173" mass="17787">MPRASPYGGGMRLGILLATLTATPAAAASPAAAGPFSSGTATATRACSSHVDMESVSDARDKTTYEGTFVGNFPALSVDRDGRTAALSDCSSLFTLGRGSLKPTSVVNLTGEKGAGFDTEGLFVDRDGTRLVTPCPEPCDVALRQPGRGRGTRPETSPTPERERARPGIVAEG</sequence>
<evidence type="ECO:0000313" key="3">
    <source>
        <dbReference type="EMBL" id="MED7822737.1"/>
    </source>
</evidence>
<reference evidence="3" key="1">
    <citation type="submission" date="2024-01" db="EMBL/GenBank/DDBJ databases">
        <title>First draft genome sequence data of TA4-1, the type strain of Gram-positive actinobacterium Streptomyces chiangmaiensis.</title>
        <authorList>
            <person name="Yasawong M."/>
            <person name="Nantapong N."/>
        </authorList>
    </citation>
    <scope>NUCLEOTIDE SEQUENCE</scope>
    <source>
        <strain evidence="3">TA4-1</strain>
    </source>
</reference>
<organism evidence="3 4">
    <name type="scientific">Streptomyces chiangmaiensis</name>
    <dbReference type="NCBI Taxonomy" id="766497"/>
    <lineage>
        <taxon>Bacteria</taxon>
        <taxon>Bacillati</taxon>
        <taxon>Actinomycetota</taxon>
        <taxon>Actinomycetes</taxon>
        <taxon>Kitasatosporales</taxon>
        <taxon>Streptomycetaceae</taxon>
        <taxon>Streptomyces</taxon>
    </lineage>
</organism>
<name>A0ABU7FF01_9ACTN</name>
<dbReference type="EMBL" id="JAYWVC010000029">
    <property type="protein sequence ID" value="MED7822737.1"/>
    <property type="molecule type" value="Genomic_DNA"/>
</dbReference>
<evidence type="ECO:0000256" key="2">
    <source>
        <dbReference type="SAM" id="SignalP"/>
    </source>
</evidence>
<feature type="signal peptide" evidence="2">
    <location>
        <begin position="1"/>
        <end position="27"/>
    </location>
</feature>
<proteinExistence type="predicted"/>
<feature type="region of interest" description="Disordered" evidence="1">
    <location>
        <begin position="135"/>
        <end position="173"/>
    </location>
</feature>
<accession>A0ABU7FF01</accession>
<dbReference type="Proteomes" id="UP001333996">
    <property type="component" value="Unassembled WGS sequence"/>
</dbReference>